<proteinExistence type="predicted"/>
<dbReference type="EMBL" id="JACJLU010000002">
    <property type="protein sequence ID" value="MBM6830960.1"/>
    <property type="molecule type" value="Genomic_DNA"/>
</dbReference>
<sequence>MKKALRNGVLAILTGALCVIGYLIYNEDAEHAPAKKEWESLQEQVVIQKQEKKILTIDWNSLLASNPDVVGWIYVPGCGINYPILQDNSNTYYLNHTLYRTYDSYGSIFLSASNNKQFTDDNSIIYGHSVQYVGGMFTGLKNYADSSFYENHPYFYLLTPVANYKCKVKSFAKTTEDSTFYKTHFSEGEKSSILSKMQSEAQFSSLNQSDLENGLITLSTCDLDYGLNSNHRLLLVGSKEITKEEINLE</sequence>
<keyword evidence="4" id="KW-1185">Reference proteome</keyword>
<keyword evidence="2" id="KW-0812">Transmembrane</keyword>
<dbReference type="Gene3D" id="2.40.260.10">
    <property type="entry name" value="Sortase"/>
    <property type="match status" value="1"/>
</dbReference>
<keyword evidence="1" id="KW-0378">Hydrolase</keyword>
<keyword evidence="2" id="KW-0472">Membrane</keyword>
<evidence type="ECO:0000313" key="3">
    <source>
        <dbReference type="EMBL" id="MBM6830960.1"/>
    </source>
</evidence>
<dbReference type="SUPFAM" id="SSF63817">
    <property type="entry name" value="Sortase"/>
    <property type="match status" value="1"/>
</dbReference>
<dbReference type="CDD" id="cd05826">
    <property type="entry name" value="Sortase_B"/>
    <property type="match status" value="1"/>
</dbReference>
<comment type="caution">
    <text evidence="3">The sequence shown here is derived from an EMBL/GenBank/DDBJ whole genome shotgun (WGS) entry which is preliminary data.</text>
</comment>
<organism evidence="3 4">
    <name type="scientific">Faecalicoccus acidiformans</name>
    <dbReference type="NCBI Taxonomy" id="915173"/>
    <lineage>
        <taxon>Bacteria</taxon>
        <taxon>Bacillati</taxon>
        <taxon>Bacillota</taxon>
        <taxon>Erysipelotrichia</taxon>
        <taxon>Erysipelotrichales</taxon>
        <taxon>Erysipelotrichaceae</taxon>
        <taxon>Faecalicoccus</taxon>
    </lineage>
</organism>
<evidence type="ECO:0000313" key="4">
    <source>
        <dbReference type="Proteomes" id="UP000775500"/>
    </source>
</evidence>
<evidence type="ECO:0000256" key="2">
    <source>
        <dbReference type="SAM" id="Phobius"/>
    </source>
</evidence>
<dbReference type="InterPro" id="IPR005754">
    <property type="entry name" value="Sortase"/>
</dbReference>
<protein>
    <submittedName>
        <fullName evidence="3">Class B sortase</fullName>
    </submittedName>
</protein>
<reference evidence="3 4" key="1">
    <citation type="journal article" date="2021" name="Sci. Rep.">
        <title>The distribution of antibiotic resistance genes in chicken gut microbiota commensals.</title>
        <authorList>
            <person name="Juricova H."/>
            <person name="Matiasovicova J."/>
            <person name="Kubasova T."/>
            <person name="Cejkova D."/>
            <person name="Rychlik I."/>
        </authorList>
    </citation>
    <scope>NUCLEOTIDE SEQUENCE [LARGE SCALE GENOMIC DNA]</scope>
    <source>
        <strain evidence="3 4">An423</strain>
    </source>
</reference>
<dbReference type="InterPro" id="IPR023365">
    <property type="entry name" value="Sortase_dom-sf"/>
</dbReference>
<dbReference type="Pfam" id="PF04203">
    <property type="entry name" value="Sortase"/>
    <property type="match status" value="1"/>
</dbReference>
<evidence type="ECO:0000256" key="1">
    <source>
        <dbReference type="ARBA" id="ARBA00022801"/>
    </source>
</evidence>
<name>A0ABS2FND4_9FIRM</name>
<feature type="transmembrane region" description="Helical" evidence="2">
    <location>
        <begin position="7"/>
        <end position="25"/>
    </location>
</feature>
<dbReference type="Proteomes" id="UP000775500">
    <property type="component" value="Unassembled WGS sequence"/>
</dbReference>
<dbReference type="RefSeq" id="WP_204684870.1">
    <property type="nucleotide sequence ID" value="NZ_JACJLU010000002.1"/>
</dbReference>
<keyword evidence="2" id="KW-1133">Transmembrane helix</keyword>
<gene>
    <name evidence="3" type="ORF">H5982_02410</name>
</gene>
<dbReference type="InterPro" id="IPR009835">
    <property type="entry name" value="SrtB"/>
</dbReference>
<accession>A0ABS2FND4</accession>